<name>A0A1M7KSZ8_9FLAO</name>
<organism evidence="1 2">
    <name type="scientific">Salegentibacter salegens</name>
    <dbReference type="NCBI Taxonomy" id="143223"/>
    <lineage>
        <taxon>Bacteria</taxon>
        <taxon>Pseudomonadati</taxon>
        <taxon>Bacteroidota</taxon>
        <taxon>Flavobacteriia</taxon>
        <taxon>Flavobacteriales</taxon>
        <taxon>Flavobacteriaceae</taxon>
        <taxon>Salegentibacter</taxon>
    </lineage>
</organism>
<evidence type="ECO:0000313" key="1">
    <source>
        <dbReference type="EMBL" id="SHM68677.1"/>
    </source>
</evidence>
<reference evidence="2" key="1">
    <citation type="submission" date="2016-11" db="EMBL/GenBank/DDBJ databases">
        <authorList>
            <person name="Varghese N."/>
            <person name="Submissions S."/>
        </authorList>
    </citation>
    <scope>NUCLEOTIDE SEQUENCE [LARGE SCALE GENOMIC DNA]</scope>
    <source>
        <strain evidence="2">ACAM 48</strain>
    </source>
</reference>
<dbReference type="STRING" id="143223.SAMN05878281_1591"/>
<evidence type="ECO:0000313" key="2">
    <source>
        <dbReference type="Proteomes" id="UP000190235"/>
    </source>
</evidence>
<dbReference type="Pfam" id="PF19570">
    <property type="entry name" value="DUF6088"/>
    <property type="match status" value="1"/>
</dbReference>
<dbReference type="AlphaFoldDB" id="A0A1M7KSZ8"/>
<dbReference type="EMBL" id="LT670848">
    <property type="protein sequence ID" value="SHM68677.1"/>
    <property type="molecule type" value="Genomic_DNA"/>
</dbReference>
<sequence>MPESIENRVKNKISNYKRGKIFFPSDFTKLGSSTAIRQALNRLEEDGFLTRLAHGIYLYPKKHPILGELIPTTEEIALAIAKRDKARIIPTGNQALNKLGLSTQVPMNIVYLTDGSSRSIKINNGSIKFKTASPKIFSVKSDKIILIIQALKQLGKENITPKVKEKIKEVLKQVDSEVIQKDIQLVPVWINQIIKESVENSDE</sequence>
<dbReference type="InterPro" id="IPR045738">
    <property type="entry name" value="DUF6088"/>
</dbReference>
<proteinExistence type="predicted"/>
<protein>
    <submittedName>
        <fullName evidence="1">Transcriptional regulator, AbiEi antitoxin, Type IV TA system</fullName>
    </submittedName>
</protein>
<keyword evidence="2" id="KW-1185">Reference proteome</keyword>
<gene>
    <name evidence="1" type="ORF">SAMN05878281_1591</name>
</gene>
<dbReference type="Proteomes" id="UP000190235">
    <property type="component" value="Chromosome I"/>
</dbReference>
<dbReference type="OrthoDB" id="9798200at2"/>
<accession>A0A1M7KSZ8</accession>
<dbReference type="RefSeq" id="WP_079734755.1">
    <property type="nucleotide sequence ID" value="NZ_LT670848.1"/>
</dbReference>